<dbReference type="OrthoDB" id="2595178at2759"/>
<accession>K1W3P3</accession>
<sequence length="562" mass="60747">MRTAWDAWPTSDLASSYPPRAATIGHPLTRSNTRPSSPPPLPSGIDRSYALTARLERMNSPPQAVLPVEIIRKIIQAALVLPKGYPDRIPRVDELPTPAPSPSIHGSFPTDPFRPSSYGGLASLDEDPFTDDRPTFAEGHWDPSWDEFGGRTARKLAKDRDDARVRVAKTARAMMRVCRTWKLLVTRYLYAEPQLTGENVALLAHSVVTGDRKWSDINLHPHSVPGRWITTLDLSRLDPGALYLGADAAVVTQALEALLELTPSVVHLRLPPSGVSLTDLRHSPCMRTVRALEGVHLRNAADEEAAIRLLRATKALEVLGLVWVGNRAEEDEQLDLDEEEDEAGPQLSMGNLHTLTFKNGTPGPLLPGLPKARFAPSSRHTLPPPEPRAPALGDAAPAAARQRLSGSGAVQPPSVQPQDGRPQGNNFLFSLAESGHKKVEKVVVDGFTWVPPSLGRWAADSGDCAMMRRWAAWLSSRGIELLDQDGAGIPAYERGRAELRRPSAGATSGPVRRGSDAYAPAVVQVGRGRGKGAKGRRVSLGTYGQSGGMPARTRRAVDEDGG</sequence>
<dbReference type="EMBL" id="AMBO01000247">
    <property type="protein sequence ID" value="EKD03513.1"/>
    <property type="molecule type" value="Genomic_DNA"/>
</dbReference>
<feature type="compositionally biased region" description="Polar residues" evidence="1">
    <location>
        <begin position="348"/>
        <end position="359"/>
    </location>
</feature>
<feature type="compositionally biased region" description="Acidic residues" evidence="1">
    <location>
        <begin position="332"/>
        <end position="343"/>
    </location>
</feature>
<feature type="compositionally biased region" description="Low complexity" evidence="1">
    <location>
        <begin position="360"/>
        <end position="370"/>
    </location>
</feature>
<dbReference type="AlphaFoldDB" id="K1W3P3"/>
<keyword evidence="3" id="KW-1185">Reference proteome</keyword>
<proteinExistence type="predicted"/>
<reference evidence="2 3" key="1">
    <citation type="journal article" date="2012" name="Eukaryot. Cell">
        <title>Genome sequence of the Trichosporon asahii environmental strain CBS 8904.</title>
        <authorList>
            <person name="Yang R.Y."/>
            <person name="Li H.T."/>
            <person name="Zhu H."/>
            <person name="Zhou G.P."/>
            <person name="Wang M."/>
            <person name="Wang L."/>
        </authorList>
    </citation>
    <scope>NUCLEOTIDE SEQUENCE [LARGE SCALE GENOMIC DNA]</scope>
    <source>
        <strain evidence="2 3">CBS 8904</strain>
    </source>
</reference>
<dbReference type="Proteomes" id="UP000006757">
    <property type="component" value="Unassembled WGS sequence"/>
</dbReference>
<feature type="region of interest" description="Disordered" evidence="1">
    <location>
        <begin position="332"/>
        <end position="426"/>
    </location>
</feature>
<evidence type="ECO:0000313" key="2">
    <source>
        <dbReference type="EMBL" id="EKD03513.1"/>
    </source>
</evidence>
<dbReference type="eggNOG" id="ENOG502SJ68">
    <property type="taxonomic scope" value="Eukaryota"/>
</dbReference>
<feature type="region of interest" description="Disordered" evidence="1">
    <location>
        <begin position="525"/>
        <end position="562"/>
    </location>
</feature>
<organism evidence="2 3">
    <name type="scientific">Trichosporon asahii var. asahii (strain CBS 8904)</name>
    <name type="common">Yeast</name>
    <dbReference type="NCBI Taxonomy" id="1220162"/>
    <lineage>
        <taxon>Eukaryota</taxon>
        <taxon>Fungi</taxon>
        <taxon>Dikarya</taxon>
        <taxon>Basidiomycota</taxon>
        <taxon>Agaricomycotina</taxon>
        <taxon>Tremellomycetes</taxon>
        <taxon>Trichosporonales</taxon>
        <taxon>Trichosporonaceae</taxon>
        <taxon>Trichosporon</taxon>
    </lineage>
</organism>
<protein>
    <submittedName>
        <fullName evidence="2">Uncharacterized protein</fullName>
    </submittedName>
</protein>
<evidence type="ECO:0000313" key="3">
    <source>
        <dbReference type="Proteomes" id="UP000006757"/>
    </source>
</evidence>
<dbReference type="STRING" id="1220162.K1W3P3"/>
<feature type="region of interest" description="Disordered" evidence="1">
    <location>
        <begin position="1"/>
        <end position="44"/>
    </location>
</feature>
<dbReference type="HOGENOM" id="CLU_485006_0_0_1"/>
<feature type="compositionally biased region" description="Basic residues" evidence="1">
    <location>
        <begin position="528"/>
        <end position="537"/>
    </location>
</feature>
<name>K1W3P3_TRIAC</name>
<comment type="caution">
    <text evidence="2">The sequence shown here is derived from an EMBL/GenBank/DDBJ whole genome shotgun (WGS) entry which is preliminary data.</text>
</comment>
<gene>
    <name evidence="2" type="ORF">A1Q2_02231</name>
</gene>
<feature type="compositionally biased region" description="Low complexity" evidence="1">
    <location>
        <begin position="389"/>
        <end position="403"/>
    </location>
</feature>
<dbReference type="InParanoid" id="K1W3P3"/>
<evidence type="ECO:0000256" key="1">
    <source>
        <dbReference type="SAM" id="MobiDB-lite"/>
    </source>
</evidence>